<name>A0A1V9YV54_ACHHY</name>
<proteinExistence type="predicted"/>
<feature type="region of interest" description="Disordered" evidence="1">
    <location>
        <begin position="477"/>
        <end position="519"/>
    </location>
</feature>
<keyword evidence="2" id="KW-0732">Signal</keyword>
<gene>
    <name evidence="3" type="ORF">ACHHYP_06132</name>
</gene>
<evidence type="ECO:0000256" key="1">
    <source>
        <dbReference type="SAM" id="MobiDB-lite"/>
    </source>
</evidence>
<feature type="signal peptide" evidence="2">
    <location>
        <begin position="1"/>
        <end position="15"/>
    </location>
</feature>
<dbReference type="OrthoDB" id="77480at2759"/>
<evidence type="ECO:0000256" key="2">
    <source>
        <dbReference type="SAM" id="SignalP"/>
    </source>
</evidence>
<evidence type="ECO:0000313" key="3">
    <source>
        <dbReference type="EMBL" id="OQR89669.1"/>
    </source>
</evidence>
<evidence type="ECO:0000313" key="4">
    <source>
        <dbReference type="Proteomes" id="UP000243579"/>
    </source>
</evidence>
<evidence type="ECO:0008006" key="5">
    <source>
        <dbReference type="Google" id="ProtNLM"/>
    </source>
</evidence>
<dbReference type="EMBL" id="JNBR01000763">
    <property type="protein sequence ID" value="OQR89669.1"/>
    <property type="molecule type" value="Genomic_DNA"/>
</dbReference>
<dbReference type="Proteomes" id="UP000243579">
    <property type="component" value="Unassembled WGS sequence"/>
</dbReference>
<reference evidence="3 4" key="1">
    <citation type="journal article" date="2014" name="Genome Biol. Evol.">
        <title>The secreted proteins of Achlya hypogyna and Thraustotheca clavata identify the ancestral oomycete secretome and reveal gene acquisitions by horizontal gene transfer.</title>
        <authorList>
            <person name="Misner I."/>
            <person name="Blouin N."/>
            <person name="Leonard G."/>
            <person name="Richards T.A."/>
            <person name="Lane C.E."/>
        </authorList>
    </citation>
    <scope>NUCLEOTIDE SEQUENCE [LARGE SCALE GENOMIC DNA]</scope>
    <source>
        <strain evidence="3 4">ATCC 48635</strain>
    </source>
</reference>
<sequence length="519" mass="55376">MRWFGLGWVLAAVTAFSSKDAVLEELARTDARLVLYEHKLTLLSALRQQLHDHADDELPAMQAELQDILARLKVPHSAVAPKLSTTPTPVALLTERPLQLLPSAPVLVHTYRVPHVQRSLLLSITVTAMGDVCFAHLPGGQAINTLPLREPAVAVTAAAVDTDVYPAKLYAVFADQSLGTFNVTYTYDAGDGVYPAVGELSMEATDLPPVLSVQLTTAQGQRLLLAATSSAFHAIGAGSVKTVATTKAVVALLPHRHVVAVPQGTAVDIHHILKLGDGPASVYACSGGLAPVASVAFDVTVVSRMYAATTTGDIYTYDVFHANTRTCRAVARVATGAASPLRLRAVGPGFLVAVSSSHVLVFQTTASGGLQLLGGATHDGGETPVDGVVSVVPSFHNGDFWEDALIVVGVGHSVRTFQASLHLHQETQDSGGLLPEGPWNRVPLVFVVVVAVLVYKLWWAKPSSVLPRAAAFDNGLRVPEDDDEYRPPRRAYVPPNDEQFASAQKVARQRHEGLQREVY</sequence>
<feature type="compositionally biased region" description="Basic and acidic residues" evidence="1">
    <location>
        <begin position="509"/>
        <end position="519"/>
    </location>
</feature>
<protein>
    <recommendedName>
        <fullName evidence="5">Secreted protein</fullName>
    </recommendedName>
</protein>
<dbReference type="AlphaFoldDB" id="A0A1V9YV54"/>
<keyword evidence="4" id="KW-1185">Reference proteome</keyword>
<accession>A0A1V9YV54</accession>
<feature type="chain" id="PRO_5012777187" description="Secreted protein" evidence="2">
    <location>
        <begin position="16"/>
        <end position="519"/>
    </location>
</feature>
<organism evidence="3 4">
    <name type="scientific">Achlya hypogyna</name>
    <name type="common">Oomycete</name>
    <name type="synonym">Protoachlya hypogyna</name>
    <dbReference type="NCBI Taxonomy" id="1202772"/>
    <lineage>
        <taxon>Eukaryota</taxon>
        <taxon>Sar</taxon>
        <taxon>Stramenopiles</taxon>
        <taxon>Oomycota</taxon>
        <taxon>Saprolegniomycetes</taxon>
        <taxon>Saprolegniales</taxon>
        <taxon>Achlyaceae</taxon>
        <taxon>Achlya</taxon>
    </lineage>
</organism>
<comment type="caution">
    <text evidence="3">The sequence shown here is derived from an EMBL/GenBank/DDBJ whole genome shotgun (WGS) entry which is preliminary data.</text>
</comment>